<dbReference type="GO" id="GO:0004557">
    <property type="term" value="F:alpha-galactosidase activity"/>
    <property type="evidence" value="ECO:0007669"/>
    <property type="project" value="UniProtKB-EC"/>
</dbReference>
<dbReference type="PRINTS" id="PR00740">
    <property type="entry name" value="GLHYDRLASE27"/>
</dbReference>
<comment type="similarity">
    <text evidence="1 5">Belongs to the glycosyl hydrolase 27 family.</text>
</comment>
<sequence length="431" mass="48243">MRLRKDNAALQPPMGWNSWDCFAAGVTEKQLLDNAAGLAQLKSCGWEYVVCDIQWSEPLAASEKNQGVVYRKFAPLTLDAWGRQIPAPNRFPSSADGKGFAPIADKVHAMGLKFGIHIMRGIPRQAVHERLPIFGTNATADEAARPDSICCWNGDMYGVDPASAAGQAYYDSIFQLYADWGVDFVKVDDICHEHLYVDDPYGAAEVEMIRRAIDKVGRPMCLSLSPGPAVIEKAWHLEHYANMWRITDDFWDDWKLLLDMFDRCELWQGHGKPGCWPDCDMLPLGKIGTGFGQPRKTNFTHAEQRTLMTLWCIFRSPLIMGGDLTQLDDWTRSLLTNEKILAAQQTGREPEQMERDEKHAVWTSLTQEGGRYLALFNLDNKTQTVSVSLSDLEFAVHSAEDLWGDTPATLSGSCIQAELPAHGAGMYLLQK</sequence>
<comment type="catalytic activity">
    <reaction evidence="5">
        <text>Hydrolysis of terminal, non-reducing alpha-D-galactose residues in alpha-D-galactosides, including galactose oligosaccharides, galactomannans and galactolipids.</text>
        <dbReference type="EC" id="3.2.1.22"/>
    </reaction>
</comment>
<evidence type="ECO:0000256" key="4">
    <source>
        <dbReference type="ARBA" id="ARBA00023295"/>
    </source>
</evidence>
<evidence type="ECO:0000313" key="8">
    <source>
        <dbReference type="Proteomes" id="UP000481852"/>
    </source>
</evidence>
<dbReference type="EMBL" id="VULZ01000008">
    <property type="protein sequence ID" value="MSS15125.1"/>
    <property type="molecule type" value="Genomic_DNA"/>
</dbReference>
<evidence type="ECO:0000259" key="6">
    <source>
        <dbReference type="Pfam" id="PF17801"/>
    </source>
</evidence>
<reference evidence="7 8" key="1">
    <citation type="submission" date="2019-08" db="EMBL/GenBank/DDBJ databases">
        <title>In-depth cultivation of the pig gut microbiome towards novel bacterial diversity and tailored functional studies.</title>
        <authorList>
            <person name="Wylensek D."/>
            <person name="Hitch T.C.A."/>
            <person name="Clavel T."/>
        </authorList>
    </citation>
    <scope>NUCLEOTIDE SEQUENCE [LARGE SCALE GENOMIC DNA]</scope>
    <source>
        <strain evidence="7 8">Oil+RF-744-WCA-WT-11</strain>
    </source>
</reference>
<dbReference type="SUPFAM" id="SSF51011">
    <property type="entry name" value="Glycosyl hydrolase domain"/>
    <property type="match status" value="1"/>
</dbReference>
<proteinExistence type="inferred from homology"/>
<dbReference type="PANTHER" id="PTHR11452">
    <property type="entry name" value="ALPHA-GALACTOSIDASE/ALPHA-N-ACETYLGALACTOSAMINIDASE"/>
    <property type="match status" value="1"/>
</dbReference>
<dbReference type="RefSeq" id="WP_154525645.1">
    <property type="nucleotide sequence ID" value="NZ_VULZ01000008.1"/>
</dbReference>
<keyword evidence="8" id="KW-1185">Reference proteome</keyword>
<evidence type="ECO:0000256" key="5">
    <source>
        <dbReference type="RuleBase" id="RU361168"/>
    </source>
</evidence>
<dbReference type="InterPro" id="IPR041233">
    <property type="entry name" value="Melibiase_C"/>
</dbReference>
<dbReference type="Proteomes" id="UP000481852">
    <property type="component" value="Unassembled WGS sequence"/>
</dbReference>
<dbReference type="PANTHER" id="PTHR11452:SF42">
    <property type="entry name" value="ALPHA-GALACTOSIDASE"/>
    <property type="match status" value="1"/>
</dbReference>
<dbReference type="InterPro" id="IPR013785">
    <property type="entry name" value="Aldolase_TIM"/>
</dbReference>
<evidence type="ECO:0000256" key="1">
    <source>
        <dbReference type="ARBA" id="ARBA00009743"/>
    </source>
</evidence>
<evidence type="ECO:0000256" key="3">
    <source>
        <dbReference type="ARBA" id="ARBA00022801"/>
    </source>
</evidence>
<dbReference type="Gene3D" id="2.60.40.1180">
    <property type="entry name" value="Golgi alpha-mannosidase II"/>
    <property type="match status" value="1"/>
</dbReference>
<evidence type="ECO:0000256" key="2">
    <source>
        <dbReference type="ARBA" id="ARBA00022729"/>
    </source>
</evidence>
<dbReference type="CDD" id="cd14792">
    <property type="entry name" value="GH27"/>
    <property type="match status" value="1"/>
</dbReference>
<dbReference type="EC" id="3.2.1.22" evidence="5"/>
<dbReference type="InterPro" id="IPR013780">
    <property type="entry name" value="Glyco_hydro_b"/>
</dbReference>
<dbReference type="Gene3D" id="3.20.20.70">
    <property type="entry name" value="Aldolase class I"/>
    <property type="match status" value="1"/>
</dbReference>
<evidence type="ECO:0000313" key="7">
    <source>
        <dbReference type="EMBL" id="MSS15125.1"/>
    </source>
</evidence>
<keyword evidence="5" id="KW-1015">Disulfide bond</keyword>
<dbReference type="Pfam" id="PF17801">
    <property type="entry name" value="Melibiase_C"/>
    <property type="match status" value="1"/>
</dbReference>
<keyword evidence="4 5" id="KW-0326">Glycosidase</keyword>
<comment type="caution">
    <text evidence="7">The sequence shown here is derived from an EMBL/GenBank/DDBJ whole genome shotgun (WGS) entry which is preliminary data.</text>
</comment>
<feature type="domain" description="Alpha galactosidase C-terminal" evidence="6">
    <location>
        <begin position="357"/>
        <end position="429"/>
    </location>
</feature>
<organism evidence="7 8">
    <name type="scientific">Porcincola intestinalis</name>
    <dbReference type="NCBI Taxonomy" id="2606632"/>
    <lineage>
        <taxon>Bacteria</taxon>
        <taxon>Bacillati</taxon>
        <taxon>Bacillota</taxon>
        <taxon>Clostridia</taxon>
        <taxon>Lachnospirales</taxon>
        <taxon>Lachnospiraceae</taxon>
        <taxon>Porcincola</taxon>
    </lineage>
</organism>
<keyword evidence="2" id="KW-0732">Signal</keyword>
<name>A0A6L5X6Q1_9FIRM</name>
<protein>
    <recommendedName>
        <fullName evidence="5">Alpha-galactosidase</fullName>
        <ecNumber evidence="5">3.2.1.22</ecNumber>
    </recommendedName>
    <alternativeName>
        <fullName evidence="5">Melibiase</fullName>
    </alternativeName>
</protein>
<dbReference type="InterPro" id="IPR017853">
    <property type="entry name" value="GH"/>
</dbReference>
<dbReference type="AlphaFoldDB" id="A0A6L5X6Q1"/>
<dbReference type="SUPFAM" id="SSF51445">
    <property type="entry name" value="(Trans)glycosidases"/>
    <property type="match status" value="1"/>
</dbReference>
<dbReference type="InterPro" id="IPR002241">
    <property type="entry name" value="Glyco_hydro_27"/>
</dbReference>
<dbReference type="Pfam" id="PF16499">
    <property type="entry name" value="Melibiase_2"/>
    <property type="match status" value="1"/>
</dbReference>
<accession>A0A6L5X6Q1</accession>
<keyword evidence="3 5" id="KW-0378">Hydrolase</keyword>
<dbReference type="GO" id="GO:0005975">
    <property type="term" value="P:carbohydrate metabolic process"/>
    <property type="evidence" value="ECO:0007669"/>
    <property type="project" value="InterPro"/>
</dbReference>
<gene>
    <name evidence="7" type="ORF">FYJ35_08775</name>
</gene>